<evidence type="ECO:0000313" key="1">
    <source>
        <dbReference type="EMBL" id="GBN43900.1"/>
    </source>
</evidence>
<accession>A0A4Y2P002</accession>
<dbReference type="EMBL" id="BGPR01010036">
    <property type="protein sequence ID" value="GBN43900.1"/>
    <property type="molecule type" value="Genomic_DNA"/>
</dbReference>
<gene>
    <name evidence="1" type="ORF">AVEN_26115_1</name>
</gene>
<proteinExistence type="predicted"/>
<evidence type="ECO:0000313" key="2">
    <source>
        <dbReference type="Proteomes" id="UP000499080"/>
    </source>
</evidence>
<reference evidence="1 2" key="1">
    <citation type="journal article" date="2019" name="Sci. Rep.">
        <title>Orb-weaving spider Araneus ventricosus genome elucidates the spidroin gene catalogue.</title>
        <authorList>
            <person name="Kono N."/>
            <person name="Nakamura H."/>
            <person name="Ohtoshi R."/>
            <person name="Moran D.A.P."/>
            <person name="Shinohara A."/>
            <person name="Yoshida Y."/>
            <person name="Fujiwara M."/>
            <person name="Mori M."/>
            <person name="Tomita M."/>
            <person name="Arakawa K."/>
        </authorList>
    </citation>
    <scope>NUCLEOTIDE SEQUENCE [LARGE SCALE GENOMIC DNA]</scope>
</reference>
<organism evidence="1 2">
    <name type="scientific">Araneus ventricosus</name>
    <name type="common">Orbweaver spider</name>
    <name type="synonym">Epeira ventricosa</name>
    <dbReference type="NCBI Taxonomy" id="182803"/>
    <lineage>
        <taxon>Eukaryota</taxon>
        <taxon>Metazoa</taxon>
        <taxon>Ecdysozoa</taxon>
        <taxon>Arthropoda</taxon>
        <taxon>Chelicerata</taxon>
        <taxon>Arachnida</taxon>
        <taxon>Araneae</taxon>
        <taxon>Araneomorphae</taxon>
        <taxon>Entelegynae</taxon>
        <taxon>Araneoidea</taxon>
        <taxon>Araneidae</taxon>
        <taxon>Araneus</taxon>
    </lineage>
</organism>
<comment type="caution">
    <text evidence="1">The sequence shown here is derived from an EMBL/GenBank/DDBJ whole genome shotgun (WGS) entry which is preliminary data.</text>
</comment>
<protein>
    <submittedName>
        <fullName evidence="1">Uncharacterized protein</fullName>
    </submittedName>
</protein>
<name>A0A4Y2P002_ARAVE</name>
<keyword evidence="2" id="KW-1185">Reference proteome</keyword>
<sequence length="141" mass="16414">MVKRLFLKNFLFIEATISSVITDGRPERTHSGRCRCQLLKSLTHFTHLWFHITAVKLNFTICQECLQQTGFCRQKKRITDCNERWAILIILNILKILVNRTVQQFTYKQLELSTVVPKDVKMTQALVASAPLVYTTKRPFA</sequence>
<dbReference type="AlphaFoldDB" id="A0A4Y2P002"/>
<dbReference type="Proteomes" id="UP000499080">
    <property type="component" value="Unassembled WGS sequence"/>
</dbReference>